<feature type="transmembrane region" description="Helical" evidence="5">
    <location>
        <begin position="110"/>
        <end position="127"/>
    </location>
</feature>
<dbReference type="InterPro" id="IPR006480">
    <property type="entry name" value="Phage_holin_4_1"/>
</dbReference>
<proteinExistence type="predicted"/>
<evidence type="ECO:0000256" key="1">
    <source>
        <dbReference type="ARBA" id="ARBA00004301"/>
    </source>
</evidence>
<sequence>MHMNFIEKKDVSLKISKYTMSISTTFCMWERGRMEKIKAYAMQGTFAAVTASFTAKLGILWWVLLIFVICMAFDFLSGMAASKKESIEHPDDKSKGWSSKKGMLGIIKKFGYILIVGVAIIFDFLIYQTSGLLGIDMPTSTFFGLLITVLFILNELLSITENAGRMGANIPQFLVNAISVLKGKVENKGGTINGKD</sequence>
<name>A0A8S5M8Q5_9CAUD</name>
<evidence type="ECO:0000256" key="4">
    <source>
        <dbReference type="ARBA" id="ARBA00023136"/>
    </source>
</evidence>
<dbReference type="GO" id="GO:0033644">
    <property type="term" value="C:host cell membrane"/>
    <property type="evidence" value="ECO:0007669"/>
    <property type="project" value="UniProtKB-SubCell"/>
</dbReference>
<keyword evidence="4 5" id="KW-0472">Membrane</keyword>
<dbReference type="Pfam" id="PF05105">
    <property type="entry name" value="Phage_holin_4_1"/>
    <property type="match status" value="1"/>
</dbReference>
<accession>A0A8S5M8Q5</accession>
<keyword evidence="3 5" id="KW-1133">Transmembrane helix</keyword>
<organism evidence="6">
    <name type="scientific">Caudovirales sp. ctCiv1</name>
    <dbReference type="NCBI Taxonomy" id="2826769"/>
    <lineage>
        <taxon>Viruses</taxon>
        <taxon>Duplodnaviria</taxon>
        <taxon>Heunggongvirae</taxon>
        <taxon>Uroviricota</taxon>
        <taxon>Caudoviricetes</taxon>
    </lineage>
</organism>
<evidence type="ECO:0000256" key="5">
    <source>
        <dbReference type="SAM" id="Phobius"/>
    </source>
</evidence>
<evidence type="ECO:0000256" key="3">
    <source>
        <dbReference type="ARBA" id="ARBA00022989"/>
    </source>
</evidence>
<evidence type="ECO:0000256" key="2">
    <source>
        <dbReference type="ARBA" id="ARBA00022692"/>
    </source>
</evidence>
<protein>
    <submittedName>
        <fullName evidence="6">Holin</fullName>
    </submittedName>
</protein>
<dbReference type="EMBL" id="BK014846">
    <property type="protein sequence ID" value="DAD78544.1"/>
    <property type="molecule type" value="Genomic_DNA"/>
</dbReference>
<feature type="transmembrane region" description="Helical" evidence="5">
    <location>
        <begin position="139"/>
        <end position="157"/>
    </location>
</feature>
<comment type="subcellular location">
    <subcellularLocation>
        <location evidence="1">Host membrane</location>
        <topology evidence="1">Multi-pass membrane protein</topology>
    </subcellularLocation>
</comment>
<dbReference type="NCBIfam" id="TIGR01593">
    <property type="entry name" value="holin_tox_secr"/>
    <property type="match status" value="1"/>
</dbReference>
<evidence type="ECO:0000313" key="6">
    <source>
        <dbReference type="EMBL" id="DAD78544.1"/>
    </source>
</evidence>
<keyword evidence="2 5" id="KW-0812">Transmembrane</keyword>
<reference evidence="6" key="1">
    <citation type="journal article" date="2021" name="Proc. Natl. Acad. Sci. U.S.A.">
        <title>A Catalog of Tens of Thousands of Viruses from Human Metagenomes Reveals Hidden Associations with Chronic Diseases.</title>
        <authorList>
            <person name="Tisza M.J."/>
            <person name="Buck C.B."/>
        </authorList>
    </citation>
    <scope>NUCLEOTIDE SEQUENCE</scope>
    <source>
        <strain evidence="6">CtCiv1</strain>
    </source>
</reference>
<feature type="transmembrane region" description="Helical" evidence="5">
    <location>
        <begin position="59"/>
        <end position="76"/>
    </location>
</feature>